<feature type="domain" description="Large polyvalent protein-associated" evidence="3">
    <location>
        <begin position="836"/>
        <end position="935"/>
    </location>
</feature>
<evidence type="ECO:0000313" key="5">
    <source>
        <dbReference type="Proteomes" id="UP000269352"/>
    </source>
</evidence>
<protein>
    <submittedName>
        <fullName evidence="4">Phage protein p10</fullName>
    </submittedName>
</protein>
<sequence>MGEAIPINTNPAAPATPLETPQVAPARATATTQSAPEPVQTFTKGQQKLIDANKDVPVIESDSDYQLDHYWAEFQKQSAPVMDNYKLYLSKDRNTSNIQRAVYAINQAAANRAKPIVELEGGQDYLDYQSEQWQWIMSSDSSNIDYWQAKGPMKAGEVFARFNKWELIPVFGTGYSLGKNYVMKSLFDKLYKNEELTMDELYTLRKFRDDMMEIEARGMSIGGKITSGIMNTVPFLGEMAVIALTSGTAAPAVAAKGAGTAAVKGTATAATKGLLSRNAAKAGQWALRAAKATANPTMWPRTLNNGVNYMLNDSFYLTDKGALLYKESKMHPATALVKGIGSTWASIFSEYAGEYMLDPIAGGMISKINPVFLQNFQKALKTTGAGKAFEVMRKAGMNGIAGEEFEEVFEGWLTTALRLDNKKGFKRTFDDYMEAMFPQSAEDALVELGILAVPGMVSTGTMALVARTARSIEREKGRPITDEELKEVVKSVKSVYESDIDEINLAWEKKETAEDIASFEESFKGYTQEMEAAGLTDEEVGSNSLLIQNFVEAAAIKTGRTRTEILNGWLGEDRRQSLKVPNVRRLENETTAQYEQRLAAQESLGQPMLNARMTAFGSSNFTDFYKWAENNTDKKNKKYFEYRNNNLDLDIPEDIIKHDKNKHGLSAAEIKNVLANIKIPERAVFNNKSSIGGQAVLLKVNTGSGDYGVVLETFPKRNIVTTIFKSTGENGVDAWLNKNGGVTQATAPSENNPSQSGQRADNLPVASPFTPLTDIIAQTRANIDKFDDKDIADVKRLYQSQPNTEKLRIAQEAIDWAFQSAPIAKTTGTEWPGISKKELVAKVWGYFQKTGTQIERSDFGTINLTKQGTRDSVYHGIGREKISAFVAVPEIIKNGKIFSQEKNYKGRMYDAALLVAPIEIAGEKYIATLVVKTRNGFSTYYLHEVEKESELKKELLTDTRAAEAHESIIAKNLREASANLSQGRRGFYNPSKNLITLLKDADRSTFLHESAHYFLEFYLRYLPQELDAVFKFAHVQNKPLNQLSDAEYRQMQEAFAVGFETWLMEGRAPNERLANAFARFKEWLTEIYESIKNLLQQSGLKIELSEDIRAFYAGMFNRPDAATTIDSSLTYDRNMNLYQDAVKKLEEINKKKKALKEKYGAAASPELAEVEQLARDLEIVITNLKPSSMVEGAEEAWRESPLSQVQERKVYIDPNSDIKKELQVIPPQWRTEETTGARIDELADELGLTQNELLAEIAKNPSKRDFVERYVREKKNELARDLQEQFADETKVIGEITPELADMLSAGGKEFVQTGAIILKQEDFEHIKDRHEKQIKELGFDNINDFIDFVLKNVDAVYLANNAYNFVTKQTRQHDSRVLLELNFNNENKLYEIKTAHPFRDNFFKEKEPLWESRAYSPARNSDSQAQPNGSAIHGQTKEPLRERLTGNPESFRELTGQSDQTNYTAAAENSKVDGGALDFTAVSMEALNTEREAGNKGFAERATDQLKKRLNEIARGLREGALNEKLTVLQLDVIRAIKDSPIDAAYKIKLLDKLKKADNDYNRKFIFNGLYRKEAEYWKRIQKETLDKEIHRLLRSTKPKISSRGITLHGEEYAVTIKGKYQAEYETLFRRLRKIGSMNRTDAMAELTKLEAEPEPEIEGYSKEHKLEKLALGWTAFGLNYPVEGFQELKERIEEEIGNAEKGLADMRSELENARDEQVKEISKLKSNAQKDSVGAKARNWAIAHLADTSGVLEMIGGKKLAERYGINNLQVDKEVSIYETFQENLTEIAKILNGRGEVSRKDIKNTLAQFDQWLGDDNYELIKAGRKTSDGKLSKMHLMDMYNACKNEDTRLDYNKAYGPDMVSALLANLSEKEKAVADYLMEYIDEKLKPIEMKQNLKQYGLPLALRENYWPATSEHAIREAATVKTDNMTAKSQKTKLKYVVPVPANMWLKYNSHVNEIMHQKVMYDTWDRMRKIFGNIRVQDAIKDTIGEFAAKKIMDEIHKLSLNANLKEVSKAGEIFNKFFGAVAATKVLGNISVAFKQVSSMTGYLQDMPTGQFIKGITEFARNYKAAVKYMQENSKYIESRFHQGADQVTKALLSDSAFKELLGKIPKLGANLKTAYQDVLEILSFPLRAGDIGSVYIGGYAYVQYLQKEQKLSNAEAFKKFEDITVKTQQAGYSTSLSSWQTEGVFKIFTVFKNQQVQQVRNMANAVLEYYNGEIASNDLIRIITANTIVNAALISLISALWNKLGSDDDDKTFGEEFLTNFLNNLIDNPLAVLPLLGDVLAQTDDIILATLQGKKAPYWARTPSMLLVGDIYKSGTSIMDILSGMGDMKDASNLLTLLGEVGAGLPVGNISRQIKKGVNIYKNLTE</sequence>
<feature type="coiled-coil region" evidence="1">
    <location>
        <begin position="1684"/>
        <end position="1729"/>
    </location>
</feature>
<proteinExistence type="predicted"/>
<feature type="compositionally biased region" description="Low complexity" evidence="2">
    <location>
        <begin position="1"/>
        <end position="17"/>
    </location>
</feature>
<dbReference type="Proteomes" id="UP000269352">
    <property type="component" value="Unassembled WGS sequence"/>
</dbReference>
<feature type="region of interest" description="Disordered" evidence="2">
    <location>
        <begin position="740"/>
        <end position="761"/>
    </location>
</feature>
<keyword evidence="1" id="KW-0175">Coiled coil</keyword>
<keyword evidence="5" id="KW-1185">Reference proteome</keyword>
<feature type="region of interest" description="Disordered" evidence="2">
    <location>
        <begin position="1414"/>
        <end position="1443"/>
    </location>
</feature>
<accession>A0A388T8C8</accession>
<reference evidence="4 5" key="1">
    <citation type="journal article" date="2019" name="ISME J.">
        <title>Genome analyses of uncultured TG2/ZB3 bacteria in 'Margulisbacteria' specifically attached to ectosymbiotic spirochetes of protists in the termite gut.</title>
        <authorList>
            <person name="Utami Y.D."/>
            <person name="Kuwahara H."/>
            <person name="Igai K."/>
            <person name="Murakami T."/>
            <person name="Sugaya K."/>
            <person name="Morikawa T."/>
            <person name="Nagura Y."/>
            <person name="Yuki M."/>
            <person name="Deevong P."/>
            <person name="Inoue T."/>
            <person name="Kihara K."/>
            <person name="Lo N."/>
            <person name="Yamada A."/>
            <person name="Ohkuma M."/>
            <person name="Hongoh Y."/>
        </authorList>
    </citation>
    <scope>NUCLEOTIDE SEQUENCE [LARGE SCALE GENOMIC DNA]</scope>
    <source>
        <strain evidence="4">NkOx7-01</strain>
    </source>
</reference>
<feature type="compositionally biased region" description="Polar residues" evidence="2">
    <location>
        <begin position="29"/>
        <end position="40"/>
    </location>
</feature>
<dbReference type="InterPro" id="IPR040824">
    <property type="entry name" value="LPD3"/>
</dbReference>
<organism evidence="4 5">
    <name type="scientific">Termititenax aidoneus</name>
    <dbReference type="NCBI Taxonomy" id="2218524"/>
    <lineage>
        <taxon>Bacteria</taxon>
        <taxon>Bacillati</taxon>
        <taxon>Candidatus Margulisiibacteriota</taxon>
        <taxon>Candidatus Termititenacia</taxon>
        <taxon>Candidatus Termititenacales</taxon>
        <taxon>Candidatus Termititenacaceae</taxon>
        <taxon>Candidatus Termititenax</taxon>
    </lineage>
</organism>
<dbReference type="EMBL" id="BGZN01000002">
    <property type="protein sequence ID" value="GBR72782.1"/>
    <property type="molecule type" value="Genomic_DNA"/>
</dbReference>
<feature type="compositionally biased region" description="Polar residues" evidence="2">
    <location>
        <begin position="740"/>
        <end position="759"/>
    </location>
</feature>
<evidence type="ECO:0000256" key="1">
    <source>
        <dbReference type="SAM" id="Coils"/>
    </source>
</evidence>
<evidence type="ECO:0000313" key="4">
    <source>
        <dbReference type="EMBL" id="GBR72782.1"/>
    </source>
</evidence>
<comment type="caution">
    <text evidence="4">The sequence shown here is derived from an EMBL/GenBank/DDBJ whole genome shotgun (WGS) entry which is preliminary data.</text>
</comment>
<evidence type="ECO:0000259" key="3">
    <source>
        <dbReference type="Pfam" id="PF18798"/>
    </source>
</evidence>
<gene>
    <name evidence="4" type="ORF">NO1_0259</name>
</gene>
<feature type="region of interest" description="Disordered" evidence="2">
    <location>
        <begin position="1"/>
        <end position="40"/>
    </location>
</feature>
<evidence type="ECO:0000256" key="2">
    <source>
        <dbReference type="SAM" id="MobiDB-lite"/>
    </source>
</evidence>
<feature type="compositionally biased region" description="Polar residues" evidence="2">
    <location>
        <begin position="1419"/>
        <end position="1430"/>
    </location>
</feature>
<name>A0A388T8C8_TERA1</name>
<dbReference type="Pfam" id="PF18798">
    <property type="entry name" value="LPD3"/>
    <property type="match status" value="1"/>
</dbReference>